<comment type="caution">
    <text evidence="9">The sequence shown here is derived from an EMBL/GenBank/DDBJ whole genome shotgun (WGS) entry which is preliminary data.</text>
</comment>
<reference evidence="9 10" key="1">
    <citation type="submission" date="2024-01" db="EMBL/GenBank/DDBJ databases">
        <title>Hyphobacterium bacterium isolated from marine sediment.</title>
        <authorList>
            <person name="Zhao S."/>
        </authorList>
    </citation>
    <scope>NUCLEOTIDE SEQUENCE [LARGE SCALE GENOMIC DNA]</scope>
    <source>
        <strain evidence="10">HN65</strain>
    </source>
</reference>
<evidence type="ECO:0000313" key="9">
    <source>
        <dbReference type="EMBL" id="MEE2525827.1"/>
    </source>
</evidence>
<evidence type="ECO:0000256" key="1">
    <source>
        <dbReference type="ARBA" id="ARBA00004651"/>
    </source>
</evidence>
<dbReference type="Gene3D" id="1.10.3470.10">
    <property type="entry name" value="ABC transporter involved in vitamin B12 uptake, BtuC"/>
    <property type="match status" value="1"/>
</dbReference>
<evidence type="ECO:0000256" key="6">
    <source>
        <dbReference type="ARBA" id="ARBA00022989"/>
    </source>
</evidence>
<proteinExistence type="inferred from homology"/>
<sequence length="323" mass="32674">MTDVRLITGLVLALLGAFAVGLFAGGFPILDGLDGEPSAWLILMELRLPRLLLGLIVGAALGLSGAALQGYFRNPLADPGVIGVSSSAGLGAVAALYFGLSALSALALPVLAILCAALGGGLLLLVSGRGASATMLILSGVAVGALANALVALAMNFSSNPWALSEIAYWLMGSLRNTSWTEVQLAAPLVALGGVILMTTARDLDALSLGEEAARAVGVNLRSVQIRLVLGTALAVGAAVSIAGAIGFVGLVVPHLLRPLVDHQPSRLLVPSALGGGVLLILADAGTRLISGDGTPLYLGVMTALLGVPFFFHLIRRMGRVSP</sequence>
<dbReference type="PANTHER" id="PTHR30472">
    <property type="entry name" value="FERRIC ENTEROBACTIN TRANSPORT SYSTEM PERMEASE PROTEIN"/>
    <property type="match status" value="1"/>
</dbReference>
<gene>
    <name evidence="9" type="ORF">V0U79_05565</name>
</gene>
<evidence type="ECO:0000313" key="10">
    <source>
        <dbReference type="Proteomes" id="UP001354971"/>
    </source>
</evidence>
<dbReference type="InterPro" id="IPR037294">
    <property type="entry name" value="ABC_BtuC-like"/>
</dbReference>
<evidence type="ECO:0000256" key="8">
    <source>
        <dbReference type="SAM" id="Phobius"/>
    </source>
</evidence>
<keyword evidence="7 8" id="KW-0472">Membrane</keyword>
<dbReference type="SUPFAM" id="SSF81345">
    <property type="entry name" value="ABC transporter involved in vitamin B12 uptake, BtuC"/>
    <property type="match status" value="1"/>
</dbReference>
<keyword evidence="6 8" id="KW-1133">Transmembrane helix</keyword>
<protein>
    <submittedName>
        <fullName evidence="9">Iron ABC transporter permease</fullName>
    </submittedName>
</protein>
<keyword evidence="5 8" id="KW-0812">Transmembrane</keyword>
<accession>A0ABU7LPJ6</accession>
<dbReference type="PANTHER" id="PTHR30472:SF29">
    <property type="entry name" value="VITAMIN B12 IMPORT SYSTEM PERMEASE PROTEIN BTUC"/>
    <property type="match status" value="1"/>
</dbReference>
<feature type="transmembrane region" description="Helical" evidence="8">
    <location>
        <begin position="133"/>
        <end position="155"/>
    </location>
</feature>
<dbReference type="CDD" id="cd06550">
    <property type="entry name" value="TM_ABC_iron-siderophores_like"/>
    <property type="match status" value="1"/>
</dbReference>
<feature type="transmembrane region" description="Helical" evidence="8">
    <location>
        <begin position="297"/>
        <end position="315"/>
    </location>
</feature>
<keyword evidence="10" id="KW-1185">Reference proteome</keyword>
<dbReference type="Pfam" id="PF01032">
    <property type="entry name" value="FecCD"/>
    <property type="match status" value="1"/>
</dbReference>
<feature type="transmembrane region" description="Helical" evidence="8">
    <location>
        <begin position="48"/>
        <end position="68"/>
    </location>
</feature>
<evidence type="ECO:0000256" key="2">
    <source>
        <dbReference type="ARBA" id="ARBA00007935"/>
    </source>
</evidence>
<comment type="subcellular location">
    <subcellularLocation>
        <location evidence="1">Cell membrane</location>
        <topology evidence="1">Multi-pass membrane protein</topology>
    </subcellularLocation>
</comment>
<keyword evidence="3" id="KW-0813">Transport</keyword>
<dbReference type="RefSeq" id="WP_330198490.1">
    <property type="nucleotide sequence ID" value="NZ_JAZDRP010000003.1"/>
</dbReference>
<feature type="transmembrane region" description="Helical" evidence="8">
    <location>
        <begin position="268"/>
        <end position="291"/>
    </location>
</feature>
<comment type="similarity">
    <text evidence="2">Belongs to the binding-protein-dependent transport system permease family. FecCD subfamily.</text>
</comment>
<dbReference type="Proteomes" id="UP001354971">
    <property type="component" value="Unassembled WGS sequence"/>
</dbReference>
<dbReference type="InterPro" id="IPR000522">
    <property type="entry name" value="ABC_transptr_permease_BtuC"/>
</dbReference>
<dbReference type="EMBL" id="JAZDRP010000003">
    <property type="protein sequence ID" value="MEE2525827.1"/>
    <property type="molecule type" value="Genomic_DNA"/>
</dbReference>
<feature type="transmembrane region" description="Helical" evidence="8">
    <location>
        <begin position="106"/>
        <end position="126"/>
    </location>
</feature>
<name>A0ABU7LPJ6_9PROT</name>
<feature type="transmembrane region" description="Helical" evidence="8">
    <location>
        <begin position="80"/>
        <end position="100"/>
    </location>
</feature>
<organism evidence="9 10">
    <name type="scientific">Hyphobacterium lacteum</name>
    <dbReference type="NCBI Taxonomy" id="3116575"/>
    <lineage>
        <taxon>Bacteria</taxon>
        <taxon>Pseudomonadati</taxon>
        <taxon>Pseudomonadota</taxon>
        <taxon>Alphaproteobacteria</taxon>
        <taxon>Maricaulales</taxon>
        <taxon>Maricaulaceae</taxon>
        <taxon>Hyphobacterium</taxon>
    </lineage>
</organism>
<feature type="transmembrane region" description="Helical" evidence="8">
    <location>
        <begin position="228"/>
        <end position="256"/>
    </location>
</feature>
<evidence type="ECO:0000256" key="3">
    <source>
        <dbReference type="ARBA" id="ARBA00022448"/>
    </source>
</evidence>
<evidence type="ECO:0000256" key="7">
    <source>
        <dbReference type="ARBA" id="ARBA00023136"/>
    </source>
</evidence>
<evidence type="ECO:0000256" key="4">
    <source>
        <dbReference type="ARBA" id="ARBA00022475"/>
    </source>
</evidence>
<evidence type="ECO:0000256" key="5">
    <source>
        <dbReference type="ARBA" id="ARBA00022692"/>
    </source>
</evidence>
<keyword evidence="4" id="KW-1003">Cell membrane</keyword>